<organism evidence="1 2">
    <name type="scientific">Hyaloscypha hepaticicola</name>
    <dbReference type="NCBI Taxonomy" id="2082293"/>
    <lineage>
        <taxon>Eukaryota</taxon>
        <taxon>Fungi</taxon>
        <taxon>Dikarya</taxon>
        <taxon>Ascomycota</taxon>
        <taxon>Pezizomycotina</taxon>
        <taxon>Leotiomycetes</taxon>
        <taxon>Helotiales</taxon>
        <taxon>Hyaloscyphaceae</taxon>
        <taxon>Hyaloscypha</taxon>
    </lineage>
</organism>
<evidence type="ECO:0008006" key="3">
    <source>
        <dbReference type="Google" id="ProtNLM"/>
    </source>
</evidence>
<dbReference type="Proteomes" id="UP000235672">
    <property type="component" value="Unassembled WGS sequence"/>
</dbReference>
<proteinExistence type="predicted"/>
<evidence type="ECO:0000313" key="1">
    <source>
        <dbReference type="EMBL" id="PMD13804.1"/>
    </source>
</evidence>
<protein>
    <recommendedName>
        <fullName evidence="3">SprT-like domain-containing protein</fullName>
    </recommendedName>
</protein>
<keyword evidence="2" id="KW-1185">Reference proteome</keyword>
<reference evidence="1 2" key="1">
    <citation type="submission" date="2016-05" db="EMBL/GenBank/DDBJ databases">
        <title>A degradative enzymes factory behind the ericoid mycorrhizal symbiosis.</title>
        <authorList>
            <consortium name="DOE Joint Genome Institute"/>
            <person name="Martino E."/>
            <person name="Morin E."/>
            <person name="Grelet G."/>
            <person name="Kuo A."/>
            <person name="Kohler A."/>
            <person name="Daghino S."/>
            <person name="Barry K."/>
            <person name="Choi C."/>
            <person name="Cichocki N."/>
            <person name="Clum A."/>
            <person name="Copeland A."/>
            <person name="Hainaut M."/>
            <person name="Haridas S."/>
            <person name="Labutti K."/>
            <person name="Lindquist E."/>
            <person name="Lipzen A."/>
            <person name="Khouja H.-R."/>
            <person name="Murat C."/>
            <person name="Ohm R."/>
            <person name="Olson A."/>
            <person name="Spatafora J."/>
            <person name="Veneault-Fourrey C."/>
            <person name="Henrissat B."/>
            <person name="Grigoriev I."/>
            <person name="Martin F."/>
            <person name="Perotto S."/>
        </authorList>
    </citation>
    <scope>NUCLEOTIDE SEQUENCE [LARGE SCALE GENOMIC DNA]</scope>
    <source>
        <strain evidence="1 2">UAMH 7357</strain>
    </source>
</reference>
<evidence type="ECO:0000313" key="2">
    <source>
        <dbReference type="Proteomes" id="UP000235672"/>
    </source>
</evidence>
<name>A0A2J6PIF9_9HELO</name>
<gene>
    <name evidence="1" type="ORF">NA56DRAFT_736828</name>
</gene>
<accession>A0A2J6PIF9</accession>
<dbReference type="OrthoDB" id="3552705at2759"/>
<sequence>MAPLLPQKHYNHLDVSELTKIRHSLADLARKVQHETTRREKNLSHNPRSVLAEYKRQQIWKRLSSNKFRDEDVMKFYFDFFDELFNCSSLKKYCKVKLSSPSTENEAEMKCRALIWSWPPKVQLVSIVIRIFKRDDITDNMTRRIFCLGRLLHEMTHAFLELYSCWYTLCREFLQHLGPAGHGFAWQDIAHTVEKAADNPNSLNIPVQLGRYDSLLVDLDEIK</sequence>
<dbReference type="AlphaFoldDB" id="A0A2J6PIF9"/>
<dbReference type="EMBL" id="KZ613527">
    <property type="protein sequence ID" value="PMD13804.1"/>
    <property type="molecule type" value="Genomic_DNA"/>
</dbReference>